<keyword evidence="3" id="KW-1185">Reference proteome</keyword>
<dbReference type="Proteomes" id="UP000606786">
    <property type="component" value="Unassembled WGS sequence"/>
</dbReference>
<comment type="caution">
    <text evidence="2">The sequence shown here is derived from an EMBL/GenBank/DDBJ whole genome shotgun (WGS) entry which is preliminary data.</text>
</comment>
<proteinExistence type="predicted"/>
<organism evidence="2 3">
    <name type="scientific">Ceratitis capitata</name>
    <name type="common">Mediterranean fruit fly</name>
    <name type="synonym">Tephritis capitata</name>
    <dbReference type="NCBI Taxonomy" id="7213"/>
    <lineage>
        <taxon>Eukaryota</taxon>
        <taxon>Metazoa</taxon>
        <taxon>Ecdysozoa</taxon>
        <taxon>Arthropoda</taxon>
        <taxon>Hexapoda</taxon>
        <taxon>Insecta</taxon>
        <taxon>Pterygota</taxon>
        <taxon>Neoptera</taxon>
        <taxon>Endopterygota</taxon>
        <taxon>Diptera</taxon>
        <taxon>Brachycera</taxon>
        <taxon>Muscomorpha</taxon>
        <taxon>Tephritoidea</taxon>
        <taxon>Tephritidae</taxon>
        <taxon>Ceratitis</taxon>
        <taxon>Ceratitis</taxon>
    </lineage>
</organism>
<evidence type="ECO:0000313" key="2">
    <source>
        <dbReference type="EMBL" id="CAD6999082.1"/>
    </source>
</evidence>
<evidence type="ECO:0000313" key="3">
    <source>
        <dbReference type="Proteomes" id="UP000606786"/>
    </source>
</evidence>
<reference evidence="2" key="1">
    <citation type="submission" date="2020-11" db="EMBL/GenBank/DDBJ databases">
        <authorList>
            <person name="Whitehead M."/>
        </authorList>
    </citation>
    <scope>NUCLEOTIDE SEQUENCE</scope>
    <source>
        <strain evidence="2">EGII</strain>
    </source>
</reference>
<accession>A0A811UIQ4</accession>
<dbReference type="EMBL" id="CAJHJT010000012">
    <property type="protein sequence ID" value="CAD6999082.1"/>
    <property type="molecule type" value="Genomic_DNA"/>
</dbReference>
<protein>
    <submittedName>
        <fullName evidence="2">(Mediterranean fruit fly) hypothetical protein</fullName>
    </submittedName>
</protein>
<feature type="region of interest" description="Disordered" evidence="1">
    <location>
        <begin position="43"/>
        <end position="62"/>
    </location>
</feature>
<name>A0A811UIQ4_CERCA</name>
<dbReference type="AlphaFoldDB" id="A0A811UIQ4"/>
<evidence type="ECO:0000256" key="1">
    <source>
        <dbReference type="SAM" id="MobiDB-lite"/>
    </source>
</evidence>
<sequence>MFVNGVVNAFAANHFKMCNATICHLPFSVPSIWRHQLREHNHGSESHDNAFGGNGKYAQRSTRDGYVDSLRILTP</sequence>
<gene>
    <name evidence="2" type="ORF">CCAP1982_LOCUS7628</name>
</gene>